<gene>
    <name evidence="1" type="ORF">ISP17_11385</name>
</gene>
<accession>A0ABW8JVT8</accession>
<keyword evidence="2" id="KW-1185">Reference proteome</keyword>
<reference evidence="1 2" key="1">
    <citation type="submission" date="2020-10" db="EMBL/GenBank/DDBJ databases">
        <title>Phylogeny of dyella-like bacteria.</title>
        <authorList>
            <person name="Fu J."/>
        </authorList>
    </citation>
    <scope>NUCLEOTIDE SEQUENCE [LARGE SCALE GENOMIC DNA]</scope>
    <source>
        <strain evidence="1 2">Gsoil3046</strain>
    </source>
</reference>
<dbReference type="Proteomes" id="UP001620460">
    <property type="component" value="Unassembled WGS sequence"/>
</dbReference>
<dbReference type="NCBIfam" id="TIGR01539">
    <property type="entry name" value="portal_lambda"/>
    <property type="match status" value="1"/>
</dbReference>
<evidence type="ECO:0000313" key="2">
    <source>
        <dbReference type="Proteomes" id="UP001620460"/>
    </source>
</evidence>
<evidence type="ECO:0000313" key="1">
    <source>
        <dbReference type="EMBL" id="MFK2904569.1"/>
    </source>
</evidence>
<proteinExistence type="predicted"/>
<organism evidence="1 2">
    <name type="scientific">Dyella ginsengisoli</name>
    <dbReference type="NCBI Taxonomy" id="363848"/>
    <lineage>
        <taxon>Bacteria</taxon>
        <taxon>Pseudomonadati</taxon>
        <taxon>Pseudomonadota</taxon>
        <taxon>Gammaproteobacteria</taxon>
        <taxon>Lysobacterales</taxon>
        <taxon>Rhodanobacteraceae</taxon>
        <taxon>Dyella</taxon>
    </lineage>
</organism>
<sequence length="564" mass="61908">MFGQRRRSPASSTLTERGQQLAAAIDQHKAERIAPAVRRPQGGMRRFDGAVVNRLTATWQSVNVAIDAELRTDLDRLRARSRDLFKNNEYAVKFGRAIRSNVVGPEGFRFRADVKDPSGKADEGANKAIEKAFATWCRPEQCDVAGKRSFIDLCDAIGLALGRDGEFMLRKRRGAGAGTFGYQLQLLDMDRLDTFYNLWPADGRNAVIMGVEIDQWRKPVAYHLWNRHYTESPTVTRYRERVPASEIIHGFIPLEDEQTRGVPWMHAVMRRLNDLNGYREAAVIAARIGASKMGFFTSPDGDPAPVSNGVDGVTPDTKGEFITEATPGSFDVLPEGYGFEAFNPDYPHQQFESFNKAALRGVASGLPGMSYHSLNNDLEGVSFSSIRSGTLEEREDWMKIQKWVITQVLVPVYEDWLEMALLAGAITLANGSPLPLAKKAKFQDHIWRGRRWQWVDPLKDMAAAVLAIENGLSSPERIADQQGIDIEDVINDIARFQAMLKAKGVVLAGTTAPTGTIASAVAESGNDGGSSSTGKAGKKARVLQAASTTVADLVALLQDEPAAA</sequence>
<dbReference type="Pfam" id="PF05136">
    <property type="entry name" value="Phage_portal_2"/>
    <property type="match status" value="1"/>
</dbReference>
<dbReference type="InterPro" id="IPR006429">
    <property type="entry name" value="Phage_lambda_portal"/>
</dbReference>
<dbReference type="EMBL" id="JADIKM010000003">
    <property type="protein sequence ID" value="MFK2904569.1"/>
    <property type="molecule type" value="Genomic_DNA"/>
</dbReference>
<comment type="caution">
    <text evidence="1">The sequence shown here is derived from an EMBL/GenBank/DDBJ whole genome shotgun (WGS) entry which is preliminary data.</text>
</comment>
<protein>
    <submittedName>
        <fullName evidence="1">Phage portal protein</fullName>
    </submittedName>
</protein>
<name>A0ABW8JVT8_9GAMM</name>
<dbReference type="RefSeq" id="WP_404633211.1">
    <property type="nucleotide sequence ID" value="NZ_JADIKM010000003.1"/>
</dbReference>